<evidence type="ECO:0000256" key="13">
    <source>
        <dbReference type="ARBA" id="ARBA00023237"/>
    </source>
</evidence>
<dbReference type="InterPro" id="IPR039426">
    <property type="entry name" value="TonB-dep_rcpt-like"/>
</dbReference>
<dbReference type="STRING" id="1480615.AWJ14_14320"/>
<keyword evidence="11 14" id="KW-0472">Membrane</keyword>
<dbReference type="FunFam" id="2.170.130.10:FF:000010">
    <property type="entry name" value="Ferripyoverdine receptor"/>
    <property type="match status" value="1"/>
</dbReference>
<evidence type="ECO:0000256" key="11">
    <source>
        <dbReference type="ARBA" id="ARBA00023136"/>
    </source>
</evidence>
<dbReference type="GO" id="GO:0038023">
    <property type="term" value="F:signaling receptor activity"/>
    <property type="evidence" value="ECO:0007669"/>
    <property type="project" value="InterPro"/>
</dbReference>
<evidence type="ECO:0000256" key="12">
    <source>
        <dbReference type="ARBA" id="ARBA00023170"/>
    </source>
</evidence>
<evidence type="ECO:0000256" key="2">
    <source>
        <dbReference type="ARBA" id="ARBA00009810"/>
    </source>
</evidence>
<dbReference type="SMART" id="SM00965">
    <property type="entry name" value="STN"/>
    <property type="match status" value="1"/>
</dbReference>
<dbReference type="GO" id="GO:0009279">
    <property type="term" value="C:cell outer membrane"/>
    <property type="evidence" value="ECO:0007669"/>
    <property type="project" value="UniProtKB-SubCell"/>
</dbReference>
<keyword evidence="7" id="KW-0732">Signal</keyword>
<dbReference type="InterPro" id="IPR011662">
    <property type="entry name" value="Secretin/TonB_short_N"/>
</dbReference>
<keyword evidence="12" id="KW-0675">Receptor</keyword>
<evidence type="ECO:0000256" key="7">
    <source>
        <dbReference type="ARBA" id="ARBA00022729"/>
    </source>
</evidence>
<evidence type="ECO:0000256" key="1">
    <source>
        <dbReference type="ARBA" id="ARBA00004571"/>
    </source>
</evidence>
<comment type="similarity">
    <text evidence="2 14 15">Belongs to the TonB-dependent receptor family.</text>
</comment>
<keyword evidence="18" id="KW-1185">Reference proteome</keyword>
<evidence type="ECO:0000256" key="4">
    <source>
        <dbReference type="ARBA" id="ARBA00022452"/>
    </source>
</evidence>
<dbReference type="SUPFAM" id="SSF56935">
    <property type="entry name" value="Porins"/>
    <property type="match status" value="1"/>
</dbReference>
<dbReference type="InterPro" id="IPR036942">
    <property type="entry name" value="Beta-barrel_TonB_sf"/>
</dbReference>
<dbReference type="Gene3D" id="2.170.130.10">
    <property type="entry name" value="TonB-dependent receptor, plug domain"/>
    <property type="match status" value="1"/>
</dbReference>
<dbReference type="Proteomes" id="UP000094795">
    <property type="component" value="Unassembled WGS sequence"/>
</dbReference>
<keyword evidence="6 14" id="KW-0812">Transmembrane</keyword>
<dbReference type="Pfam" id="PF00593">
    <property type="entry name" value="TonB_dep_Rec_b-barrel"/>
    <property type="match status" value="1"/>
</dbReference>
<evidence type="ECO:0000256" key="15">
    <source>
        <dbReference type="RuleBase" id="RU003357"/>
    </source>
</evidence>
<evidence type="ECO:0000256" key="6">
    <source>
        <dbReference type="ARBA" id="ARBA00022692"/>
    </source>
</evidence>
<organism evidence="17 18">
    <name type="scientific">Hoeflea olei</name>
    <dbReference type="NCBI Taxonomy" id="1480615"/>
    <lineage>
        <taxon>Bacteria</taxon>
        <taxon>Pseudomonadati</taxon>
        <taxon>Pseudomonadota</taxon>
        <taxon>Alphaproteobacteria</taxon>
        <taxon>Hyphomicrobiales</taxon>
        <taxon>Rhizobiaceae</taxon>
        <taxon>Hoeflea</taxon>
    </lineage>
</organism>
<dbReference type="PANTHER" id="PTHR32552:SF74">
    <property type="entry name" value="HYDROXAMATE SIDEROPHORE RECEPTOR FHUE"/>
    <property type="match status" value="1"/>
</dbReference>
<dbReference type="GO" id="GO:0015891">
    <property type="term" value="P:siderophore transport"/>
    <property type="evidence" value="ECO:0007669"/>
    <property type="project" value="InterPro"/>
</dbReference>
<dbReference type="CDD" id="cd01347">
    <property type="entry name" value="ligand_gated_channel"/>
    <property type="match status" value="1"/>
</dbReference>
<keyword evidence="5" id="KW-0410">Iron transport</keyword>
<keyword evidence="8" id="KW-0408">Iron</keyword>
<dbReference type="AlphaFoldDB" id="A0A1C1YVT0"/>
<dbReference type="Gene3D" id="3.55.50.30">
    <property type="match status" value="1"/>
</dbReference>
<name>A0A1C1YVT0_9HYPH</name>
<evidence type="ECO:0000256" key="3">
    <source>
        <dbReference type="ARBA" id="ARBA00022448"/>
    </source>
</evidence>
<keyword evidence="4 14" id="KW-1134">Transmembrane beta strand</keyword>
<dbReference type="InterPro" id="IPR000531">
    <property type="entry name" value="Beta-barrel_TonB"/>
</dbReference>
<dbReference type="GO" id="GO:0015344">
    <property type="term" value="F:siderophore uptake transmembrane transporter activity"/>
    <property type="evidence" value="ECO:0007669"/>
    <property type="project" value="TreeGrafter"/>
</dbReference>
<evidence type="ECO:0000256" key="8">
    <source>
        <dbReference type="ARBA" id="ARBA00023004"/>
    </source>
</evidence>
<evidence type="ECO:0000256" key="9">
    <source>
        <dbReference type="ARBA" id="ARBA00023065"/>
    </source>
</evidence>
<keyword evidence="9" id="KW-0406">Ion transport</keyword>
<dbReference type="RefSeq" id="WP_066178937.1">
    <property type="nucleotide sequence ID" value="NZ_LQZT01000014.1"/>
</dbReference>
<accession>A0A1C1YVT0</accession>
<evidence type="ECO:0000256" key="5">
    <source>
        <dbReference type="ARBA" id="ARBA00022496"/>
    </source>
</evidence>
<keyword evidence="3 14" id="KW-0813">Transport</keyword>
<dbReference type="InterPro" id="IPR012910">
    <property type="entry name" value="Plug_dom"/>
</dbReference>
<dbReference type="InterPro" id="IPR037066">
    <property type="entry name" value="Plug_dom_sf"/>
</dbReference>
<evidence type="ECO:0000256" key="10">
    <source>
        <dbReference type="ARBA" id="ARBA00023077"/>
    </source>
</evidence>
<sequence>MDVQRHRAETDTRRTGLGSTVSGLALAIGLTLTASPVLAQQGASTAATQAEIAFNIPAQSLNRAILAYADRAGVQVFYDVDIVSGLRSTPIQGRFSPEQALARMLAGTGIGYRFSGNTVSLSNPARADASGTTADGSLMLDTITVQGQGATTEGSGSYTTSEMATATGLPLSIRETPQSVSVVTRQRMNDQILNSTADILKTTTGIQVQEWDSQRTEPFSRGFYLDSFQYDGVALNNLNAMYGEHRSDTLQYDRVEVLRGANGLVSGSGNPSGAVNFVRKHADSKVLTGEVSATIGSWNDFRETADVTTPLTADGSVRARMIVSRNDKDSFVERQSTESGLFYGIVDADLGPDTKLSFGAEYQRRDIDSAIWSGLPALFSDGTLTHFRRGLNTAPDWAYWDTENTNFFGSFEHRFANDWTLALDAVHVRKKGQAKLLYTWGQPDPVTGLGLDAWPSNYWHDATQTVVSAKLNGSYELFGRQHEFFSGVTSDWMDEDYAYYLSSNVAPVGSIFQSDGSYPEPTWGAERLRVSKIDQFGAYAATRLNLTDGLKLIGGARFTHIETETLREWTGDRTSRTEDEITPYAGVTYDVSPNLTLYASYADVFRVQTERDINDKYLDPVTGSNIEAGLKGSWFGDRLNGSIAVFRALEDNVAVATGDYIPGTTTPAYRAAQGVETRGIEGELSGELTPGWNLTVGATVLESKDRDGNDVNTTIPREMVRLFTTYTLPGEWNRLTIGGGVNWQGETYLPISTSTGTVRYTQSPYATVGLMARYDFNATVSAQLNVENLFDKRYVQILEGDEQISFGAPRRAFLRLSSKF</sequence>
<protein>
    <recommendedName>
        <fullName evidence="16">Secretin/TonB short N-terminal domain-containing protein</fullName>
    </recommendedName>
</protein>
<dbReference type="Gene3D" id="2.40.170.20">
    <property type="entry name" value="TonB-dependent receptor, beta-barrel domain"/>
    <property type="match status" value="1"/>
</dbReference>
<dbReference type="OrthoDB" id="9760333at2"/>
<evidence type="ECO:0000256" key="14">
    <source>
        <dbReference type="PROSITE-ProRule" id="PRU01360"/>
    </source>
</evidence>
<dbReference type="Pfam" id="PF07660">
    <property type="entry name" value="STN"/>
    <property type="match status" value="1"/>
</dbReference>
<reference evidence="17 18" key="1">
    <citation type="submission" date="2015-12" db="EMBL/GenBank/DDBJ databases">
        <authorList>
            <person name="Shamseldin A."/>
            <person name="Moawad H."/>
            <person name="Abd El-Rahim W.M."/>
            <person name="Sadowsky M.J."/>
        </authorList>
    </citation>
    <scope>NUCLEOTIDE SEQUENCE [LARGE SCALE GENOMIC DNA]</scope>
    <source>
        <strain evidence="17 18">JC234</strain>
    </source>
</reference>
<gene>
    <name evidence="17" type="ORF">AWJ14_14320</name>
</gene>
<evidence type="ECO:0000259" key="16">
    <source>
        <dbReference type="SMART" id="SM00965"/>
    </source>
</evidence>
<evidence type="ECO:0000313" key="18">
    <source>
        <dbReference type="Proteomes" id="UP000094795"/>
    </source>
</evidence>
<keyword evidence="13 14" id="KW-0998">Cell outer membrane</keyword>
<proteinExistence type="inferred from homology"/>
<dbReference type="PROSITE" id="PS52016">
    <property type="entry name" value="TONB_DEPENDENT_REC_3"/>
    <property type="match status" value="1"/>
</dbReference>
<feature type="domain" description="Secretin/TonB short N-terminal" evidence="16">
    <location>
        <begin position="74"/>
        <end position="124"/>
    </location>
</feature>
<dbReference type="PANTHER" id="PTHR32552">
    <property type="entry name" value="FERRICHROME IRON RECEPTOR-RELATED"/>
    <property type="match status" value="1"/>
</dbReference>
<dbReference type="InterPro" id="IPR010105">
    <property type="entry name" value="TonB_sidphr_rcpt"/>
</dbReference>
<dbReference type="Pfam" id="PF07715">
    <property type="entry name" value="Plug"/>
    <property type="match status" value="1"/>
</dbReference>
<comment type="caution">
    <text evidence="17">The sequence shown here is derived from an EMBL/GenBank/DDBJ whole genome shotgun (WGS) entry which is preliminary data.</text>
</comment>
<keyword evidence="10 15" id="KW-0798">TonB box</keyword>
<dbReference type="EMBL" id="LQZT01000014">
    <property type="protein sequence ID" value="OCW57470.1"/>
    <property type="molecule type" value="Genomic_DNA"/>
</dbReference>
<evidence type="ECO:0000313" key="17">
    <source>
        <dbReference type="EMBL" id="OCW57470.1"/>
    </source>
</evidence>
<dbReference type="NCBIfam" id="TIGR01783">
    <property type="entry name" value="TonB-siderophor"/>
    <property type="match status" value="1"/>
</dbReference>
<comment type="subcellular location">
    <subcellularLocation>
        <location evidence="1 14">Cell outer membrane</location>
        <topology evidence="1 14">Multi-pass membrane protein</topology>
    </subcellularLocation>
</comment>